<gene>
    <name evidence="2" type="ORF">EsVE80_17630</name>
</gene>
<name>A0A679ID46_9ENTE</name>
<dbReference type="RefSeq" id="WP_232061175.1">
    <property type="nucleotide sequence ID" value="NZ_AP022822.1"/>
</dbReference>
<dbReference type="KEGG" id="esg:EsVE80_17630"/>
<organism evidence="2 3">
    <name type="scientific">Enterococcus saigonensis</name>
    <dbReference type="NCBI Taxonomy" id="1805431"/>
    <lineage>
        <taxon>Bacteria</taxon>
        <taxon>Bacillati</taxon>
        <taxon>Bacillota</taxon>
        <taxon>Bacilli</taxon>
        <taxon>Lactobacillales</taxon>
        <taxon>Enterococcaceae</taxon>
        <taxon>Enterococcus</taxon>
    </lineage>
</organism>
<reference evidence="2 3" key="1">
    <citation type="submission" date="2020-02" db="EMBL/GenBank/DDBJ databases">
        <title>Characterization of vanA genotype vancomycin-resistant Enterococcus saigonensis VE80.</title>
        <authorList>
            <person name="Harada T."/>
            <person name="Motooka D."/>
            <person name="Nakamura S."/>
            <person name="Yamamoto Y."/>
            <person name="Kawahara R."/>
            <person name="Kawatsu K."/>
        </authorList>
    </citation>
    <scope>NUCLEOTIDE SEQUENCE [LARGE SCALE GENOMIC DNA]</scope>
    <source>
        <strain evidence="2 3">VE80</strain>
    </source>
</reference>
<feature type="transmembrane region" description="Helical" evidence="1">
    <location>
        <begin position="67"/>
        <end position="89"/>
    </location>
</feature>
<feature type="transmembrane region" description="Helical" evidence="1">
    <location>
        <begin position="95"/>
        <end position="113"/>
    </location>
</feature>
<evidence type="ECO:0000313" key="2">
    <source>
        <dbReference type="EMBL" id="BCA86240.1"/>
    </source>
</evidence>
<protein>
    <submittedName>
        <fullName evidence="2">Uncharacterized protein</fullName>
    </submittedName>
</protein>
<keyword evidence="1" id="KW-0472">Membrane</keyword>
<evidence type="ECO:0000256" key="1">
    <source>
        <dbReference type="SAM" id="Phobius"/>
    </source>
</evidence>
<dbReference type="EMBL" id="AP022822">
    <property type="protein sequence ID" value="BCA86240.1"/>
    <property type="molecule type" value="Genomic_DNA"/>
</dbReference>
<keyword evidence="1" id="KW-0812">Transmembrane</keyword>
<keyword evidence="3" id="KW-1185">Reference proteome</keyword>
<proteinExistence type="predicted"/>
<feature type="transmembrane region" description="Helical" evidence="1">
    <location>
        <begin position="15"/>
        <end position="40"/>
    </location>
</feature>
<keyword evidence="1" id="KW-1133">Transmembrane helix</keyword>
<sequence>MDILIDWKFKMVNDILSLFVMILVGIYSALFLSTGVWLLYLQIKSKVSKMDQSAWEEYFNKIQPKGVMIRVLVCYIIVLALIAALNTFAVWQGNFYYGILMVACGLFHIFYKFQTQKGDFSKLFKGPKV</sequence>
<dbReference type="Proteomes" id="UP000502998">
    <property type="component" value="Chromosome"/>
</dbReference>
<evidence type="ECO:0000313" key="3">
    <source>
        <dbReference type="Proteomes" id="UP000502998"/>
    </source>
</evidence>
<accession>A0A679ID46</accession>
<dbReference type="AlphaFoldDB" id="A0A679ID46"/>